<keyword evidence="3" id="KW-0479">Metal-binding</keyword>
<dbReference type="EMBL" id="CACVAS010000170">
    <property type="protein sequence ID" value="CAA6828599.1"/>
    <property type="molecule type" value="Genomic_DNA"/>
</dbReference>
<gene>
    <name evidence="5" type="ORF">HELGO_WM2052</name>
</gene>
<accession>A0A6S6U9X3</accession>
<dbReference type="InterPro" id="IPR012292">
    <property type="entry name" value="Globin/Proto"/>
</dbReference>
<dbReference type="GO" id="GO:0046872">
    <property type="term" value="F:metal ion binding"/>
    <property type="evidence" value="ECO:0007669"/>
    <property type="project" value="UniProtKB-KW"/>
</dbReference>
<dbReference type="GO" id="GO:0020037">
    <property type="term" value="F:heme binding"/>
    <property type="evidence" value="ECO:0007669"/>
    <property type="project" value="InterPro"/>
</dbReference>
<evidence type="ECO:0000256" key="4">
    <source>
        <dbReference type="ARBA" id="ARBA00023004"/>
    </source>
</evidence>
<protein>
    <submittedName>
        <fullName evidence="5">Globin</fullName>
    </submittedName>
</protein>
<sequence>MQIALANTINDENIETLVRTFYPMVLEDPLVGPFFVEKLGDNISSDVWEEHLVLISHFWAFVALGDERYNGHPMAPHFHIEGISRKAFEQWLKLFHEAVDKVYIPRSGEFFKLKSTDIASNFMRNLRI</sequence>
<name>A0A6S6U9X3_9BACT</name>
<keyword evidence="4" id="KW-0408">Iron</keyword>
<keyword evidence="1" id="KW-0813">Transport</keyword>
<evidence type="ECO:0000313" key="5">
    <source>
        <dbReference type="EMBL" id="CAA6828599.1"/>
    </source>
</evidence>
<dbReference type="InterPro" id="IPR001486">
    <property type="entry name" value="Hemoglobin_trunc"/>
</dbReference>
<dbReference type="GO" id="GO:0019825">
    <property type="term" value="F:oxygen binding"/>
    <property type="evidence" value="ECO:0007669"/>
    <property type="project" value="InterPro"/>
</dbReference>
<keyword evidence="2" id="KW-0349">Heme</keyword>
<dbReference type="Gene3D" id="1.10.490.10">
    <property type="entry name" value="Globins"/>
    <property type="match status" value="1"/>
</dbReference>
<dbReference type="Pfam" id="PF01152">
    <property type="entry name" value="Bac_globin"/>
    <property type="match status" value="1"/>
</dbReference>
<evidence type="ECO:0000256" key="1">
    <source>
        <dbReference type="ARBA" id="ARBA00022448"/>
    </source>
</evidence>
<proteinExistence type="predicted"/>
<organism evidence="5">
    <name type="scientific">uncultured Sulfurovum sp</name>
    <dbReference type="NCBI Taxonomy" id="269237"/>
    <lineage>
        <taxon>Bacteria</taxon>
        <taxon>Pseudomonadati</taxon>
        <taxon>Campylobacterota</taxon>
        <taxon>Epsilonproteobacteria</taxon>
        <taxon>Campylobacterales</taxon>
        <taxon>Sulfurovaceae</taxon>
        <taxon>Sulfurovum</taxon>
        <taxon>environmental samples</taxon>
    </lineage>
</organism>
<reference evidence="5" key="1">
    <citation type="submission" date="2020-01" db="EMBL/GenBank/DDBJ databases">
        <authorList>
            <person name="Meier V. D."/>
            <person name="Meier V D."/>
        </authorList>
    </citation>
    <scope>NUCLEOTIDE SEQUENCE</scope>
    <source>
        <strain evidence="5">HLG_WM_MAG_01</strain>
    </source>
</reference>
<evidence type="ECO:0000256" key="2">
    <source>
        <dbReference type="ARBA" id="ARBA00022617"/>
    </source>
</evidence>
<dbReference type="AlphaFoldDB" id="A0A6S6U9X3"/>
<dbReference type="CDD" id="cd08916">
    <property type="entry name" value="TrHb3_P"/>
    <property type="match status" value="1"/>
</dbReference>
<dbReference type="InterPro" id="IPR009050">
    <property type="entry name" value="Globin-like_sf"/>
</dbReference>
<dbReference type="SUPFAM" id="SSF46458">
    <property type="entry name" value="Globin-like"/>
    <property type="match status" value="1"/>
</dbReference>
<evidence type="ECO:0000256" key="3">
    <source>
        <dbReference type="ARBA" id="ARBA00022723"/>
    </source>
</evidence>